<feature type="region of interest" description="Disordered" evidence="1">
    <location>
        <begin position="87"/>
        <end position="107"/>
    </location>
</feature>
<keyword evidence="3" id="KW-1185">Reference proteome</keyword>
<reference evidence="2 3" key="1">
    <citation type="journal article" date="2016" name="Mol. Biol. Evol.">
        <title>Comparative Genomics of Early-Diverging Mushroom-Forming Fungi Provides Insights into the Origins of Lignocellulose Decay Capabilities.</title>
        <authorList>
            <person name="Nagy L.G."/>
            <person name="Riley R."/>
            <person name="Tritt A."/>
            <person name="Adam C."/>
            <person name="Daum C."/>
            <person name="Floudas D."/>
            <person name="Sun H."/>
            <person name="Yadav J.S."/>
            <person name="Pangilinan J."/>
            <person name="Larsson K.H."/>
            <person name="Matsuura K."/>
            <person name="Barry K."/>
            <person name="Labutti K."/>
            <person name="Kuo R."/>
            <person name="Ohm R.A."/>
            <person name="Bhattacharya S.S."/>
            <person name="Shirouzu T."/>
            <person name="Yoshinaga Y."/>
            <person name="Martin F.M."/>
            <person name="Grigoriev I.V."/>
            <person name="Hibbett D.S."/>
        </authorList>
    </citation>
    <scope>NUCLEOTIDE SEQUENCE [LARGE SCALE GENOMIC DNA]</scope>
    <source>
        <strain evidence="2 3">CBS 109695</strain>
    </source>
</reference>
<protein>
    <submittedName>
        <fullName evidence="2">Uncharacterized protein</fullName>
    </submittedName>
</protein>
<sequence length="296" mass="31931">MDIRLSTCASSPLSEKDGERSTRHKRPNAAVGRLGADRLCSLTTTTQRRQRRLQQCGESGKLAEGNNARPGPPLLLPIVLLAPPYGSVTRAHHSPPPPSSTPPTYISGPNKRHFGAGTSSRGIVPAPAFVPSPSRTAPQPPTSPHVFAKCVGVCPGRFSEGPRAAPPRTRARASLVGTYSLRPLPPPPHHIQPPTSRRAPSKRAEVRPRRLMPSVIHPERERAYAPDDDDPHSYQRYIPLHMGSPHRPTPLLGLLGSKRARPGRTFAVPARPPPAASSPRPARPSNRLSKPLTTST</sequence>
<evidence type="ECO:0000313" key="3">
    <source>
        <dbReference type="Proteomes" id="UP000076532"/>
    </source>
</evidence>
<feature type="region of interest" description="Disordered" evidence="1">
    <location>
        <begin position="1"/>
        <end position="72"/>
    </location>
</feature>
<dbReference type="EMBL" id="KV417488">
    <property type="protein sequence ID" value="KZP31845.1"/>
    <property type="molecule type" value="Genomic_DNA"/>
</dbReference>
<dbReference type="AlphaFoldDB" id="A0A166UMU5"/>
<gene>
    <name evidence="2" type="ORF">FIBSPDRAFT_1026800</name>
</gene>
<name>A0A166UMU5_9AGAM</name>
<proteinExistence type="predicted"/>
<feature type="region of interest" description="Disordered" evidence="1">
    <location>
        <begin position="179"/>
        <end position="206"/>
    </location>
</feature>
<organism evidence="2 3">
    <name type="scientific">Athelia psychrophila</name>
    <dbReference type="NCBI Taxonomy" id="1759441"/>
    <lineage>
        <taxon>Eukaryota</taxon>
        <taxon>Fungi</taxon>
        <taxon>Dikarya</taxon>
        <taxon>Basidiomycota</taxon>
        <taxon>Agaricomycotina</taxon>
        <taxon>Agaricomycetes</taxon>
        <taxon>Agaricomycetidae</taxon>
        <taxon>Atheliales</taxon>
        <taxon>Atheliaceae</taxon>
        <taxon>Athelia</taxon>
    </lineage>
</organism>
<evidence type="ECO:0000256" key="1">
    <source>
        <dbReference type="SAM" id="MobiDB-lite"/>
    </source>
</evidence>
<feature type="region of interest" description="Disordered" evidence="1">
    <location>
        <begin position="241"/>
        <end position="296"/>
    </location>
</feature>
<dbReference type="Proteomes" id="UP000076532">
    <property type="component" value="Unassembled WGS sequence"/>
</dbReference>
<feature type="compositionally biased region" description="Polar residues" evidence="1">
    <location>
        <begin position="286"/>
        <end position="296"/>
    </location>
</feature>
<accession>A0A166UMU5</accession>
<evidence type="ECO:0000313" key="2">
    <source>
        <dbReference type="EMBL" id="KZP31845.1"/>
    </source>
</evidence>